<dbReference type="Gene3D" id="2.180.10.10">
    <property type="entry name" value="RHS repeat-associated core"/>
    <property type="match status" value="1"/>
</dbReference>
<evidence type="ECO:0000256" key="2">
    <source>
        <dbReference type="SAM" id="SignalP"/>
    </source>
</evidence>
<reference evidence="3 4" key="1">
    <citation type="submission" date="2019-12" db="EMBL/GenBank/DDBJ databases">
        <authorList>
            <person name="Zhao J."/>
        </authorList>
    </citation>
    <scope>NUCLEOTIDE SEQUENCE [LARGE SCALE GENOMIC DNA]</scope>
    <source>
        <strain evidence="3 4">S-15</strain>
    </source>
</reference>
<gene>
    <name evidence="3" type="ORF">GQN54_01470</name>
</gene>
<protein>
    <recommendedName>
        <fullName evidence="5">RHS repeat-associated core domain-containing protein</fullName>
    </recommendedName>
</protein>
<dbReference type="NCBIfam" id="TIGR03696">
    <property type="entry name" value="Rhs_assc_core"/>
    <property type="match status" value="1"/>
</dbReference>
<dbReference type="PANTHER" id="PTHR32305:SF15">
    <property type="entry name" value="PROTEIN RHSA-RELATED"/>
    <property type="match status" value="1"/>
</dbReference>
<evidence type="ECO:0000313" key="4">
    <source>
        <dbReference type="Proteomes" id="UP000470771"/>
    </source>
</evidence>
<name>A0A6N9NHU2_9FLAO</name>
<dbReference type="Proteomes" id="UP000470771">
    <property type="component" value="Unassembled WGS sequence"/>
</dbReference>
<feature type="region of interest" description="Disordered" evidence="1">
    <location>
        <begin position="1539"/>
        <end position="1558"/>
    </location>
</feature>
<feature type="chain" id="PRO_5026734302" description="RHS repeat-associated core domain-containing protein" evidence="2">
    <location>
        <begin position="24"/>
        <end position="1811"/>
    </location>
</feature>
<sequence length="1811" mass="202620">MNTKMKYLSLCLLFVIQSIGLLAQVTQVSQDDKNYQIQKVYDDNGDVISYVQVYKDKLGRTEQVLTKDLENNRVLAQQTIYDHLGRAAIQSLVAPIYTGTTEMYCPDFMSNGVGTRFLADDFDQPNTSNNLIGEQFNPSAVSNDIKGTLGWYYSNQNDEEAYVPASNFPYSRVVYSNDLRSKPILAAKAGINNKMGSGKEKRIFYTADSRELKYILPNRVRSFKTITVDENGLEEIAYSNSSGAIVAKCYSGLESVCNPQVNRFNLDYVKHKSEDIHVPKNGQLFFEINLRAQEVPNIHCAPMQPQDHVKIILTDLMTGRKLIENQDFLYNPSVTNEVVFINNYANTSRFLRISFSFDSSLLSCYEGIEFLPKERLPIQKVKVVTDYSDWTLYSYDYEGYLINIVPPSVVGCPSYNPEIVDESFNEISVYNPSQASPTYIRNIIGESNENDLVLKTSMELDCTFPSETLRDYKFSFKLMAGASHYRPDEEPECDYPDTGVEVILGPEVEGESEGEGGDDDFDPDYTYFKDLDEEYELSRFVEDLVYGTPIKPEILTDEPLEAVEYNDKLDEYVAQNGGFKLPETINTAFEPMDVISGNVDRVAFSGWRSLVIGTDPDYCFYPDRHCNDGVWNCGEDGTDFGGSCPPPKDGGRNPGPIKCNGRYIKKRGTFRLVIESQAFNRASSQWEAVDLLEGESLGKQKYPKVSSKTLYVDSKYDCTCATMLFLNGQSVYEGELDNDFILSYSKIRLVVTEIRYAPYREAFLDVYSPLDYNDPYQSLIGYFGALLKGEFNIAPKVDPPNYIDPGVTSFNYNFYGQLTREKTPDEGTKYFTYDSQHRLKFTQSSVQAVDGSFSYVDYDNRGRVVETGVGRSKPTGGLASTVQFENQVDPRVISPGFTSTLDLLDDRFGENANFQKLERHFIDYDIKSSDFPVALTGYKHQFLKGKVTRTANENITSWYGYDQRGRISWTVQSVHALGKLFTINYTYNAQGNIELVDYQREVAAEHFVHQYAYDANGRLTNVITSTENEENEFVNQQNAAYEYYQHGPLKREELGEELQGIDYVYTINGQLKSINNPAAASRDPGKDGVAGSPHANFEKDIFGMTLDYHKNDYIRNNTGIQSYTKHSYAFPSGELQVDEGWHNGNIAAVRWQTRTQVHSATPEFEGNQLIYAPEYDKRNRLIAAVFGTITTANKGIQNTSEVPEPNVYSGPTPTYRNDYKVWGIKHDWNGNLTELKRNGNNTSGLAMDNLVLNRVGNQLQYVTDAVATTTNYAGDLENQASNNYIYDNGGRLVEDKLEENYMEYNSSNLTTTIYTDAEKTIKKAEYIYDERGTRLMKRLYSFSAPSGGGGEGEGTGEGEGSGEGEGPGSGEGELYLSSEQVYIRNHTGSLMAVINQEYTFEQTATSTISLPTYGAGQLGMYNQSDGTYEYHLKDHLGNIRATIQGEKNGESEINLLSMQDYYPFGSPMPGRSIANTAAYKQGYQGQQVDGETSFNAFELRLYDSRLGSWLTPDPYRQHLSPYMAMSNNPFSFIDPDGGFDDETTGYGQPDPNSASRGGYVSSNGGVSVAFENQYSMVSDHIAYLQGISDNYELRNNVELKYRFKTGEFGFWKDGYTTDSKFHFKRLDTKNMKVIASGDIDIFTEFTAVDLFGSGHGSGDVYGDELLNTGKFTEVTGVLLSQSGSTFRLTNGAKGNISPKMYSSGWNGGSRARIKTYGVKGIGSKLGFAGSLITTGSVVNDIINGDLTAINYLDAGVGISGLTATGLGYAGYSIPIVGQAAGIYSVWRMSWDLGTLYGPSKWFGNNDKKWFE</sequence>
<keyword evidence="2" id="KW-0732">Signal</keyword>
<proteinExistence type="predicted"/>
<dbReference type="InterPro" id="IPR050708">
    <property type="entry name" value="T6SS_VgrG/RHS"/>
</dbReference>
<feature type="region of interest" description="Disordered" evidence="1">
    <location>
        <begin position="1342"/>
        <end position="1373"/>
    </location>
</feature>
<accession>A0A6N9NHU2</accession>
<dbReference type="RefSeq" id="WP_160631239.1">
    <property type="nucleotide sequence ID" value="NZ_WWNE01000003.1"/>
</dbReference>
<organism evidence="3 4">
    <name type="scientific">Acidiluteibacter ferrifornacis</name>
    <dbReference type="NCBI Taxonomy" id="2692424"/>
    <lineage>
        <taxon>Bacteria</taxon>
        <taxon>Pseudomonadati</taxon>
        <taxon>Bacteroidota</taxon>
        <taxon>Flavobacteriia</taxon>
        <taxon>Flavobacteriales</taxon>
        <taxon>Cryomorphaceae</taxon>
        <taxon>Acidiluteibacter</taxon>
    </lineage>
</organism>
<evidence type="ECO:0000313" key="3">
    <source>
        <dbReference type="EMBL" id="NBG64767.1"/>
    </source>
</evidence>
<comment type="caution">
    <text evidence="3">The sequence shown here is derived from an EMBL/GenBank/DDBJ whole genome shotgun (WGS) entry which is preliminary data.</text>
</comment>
<evidence type="ECO:0000256" key="1">
    <source>
        <dbReference type="SAM" id="MobiDB-lite"/>
    </source>
</evidence>
<keyword evidence="4" id="KW-1185">Reference proteome</keyword>
<feature type="signal peptide" evidence="2">
    <location>
        <begin position="1"/>
        <end position="23"/>
    </location>
</feature>
<dbReference type="EMBL" id="WWNE01000003">
    <property type="protein sequence ID" value="NBG64767.1"/>
    <property type="molecule type" value="Genomic_DNA"/>
</dbReference>
<dbReference type="InterPro" id="IPR022385">
    <property type="entry name" value="Rhs_assc_core"/>
</dbReference>
<dbReference type="PANTHER" id="PTHR32305">
    <property type="match status" value="1"/>
</dbReference>
<evidence type="ECO:0008006" key="5">
    <source>
        <dbReference type="Google" id="ProtNLM"/>
    </source>
</evidence>